<proteinExistence type="predicted"/>
<sequence>MAFLSASLRLRLLPDFTQTWRTIPGATSEPRAKLGTREKLQRWLRPGFLECSLEFVIMDMQIDVHQNGGCATEGRPGGVAVEELELLFLADRRRTGTRAS</sequence>
<dbReference type="EMBL" id="WJEC01007813">
    <property type="protein sequence ID" value="KAF7467069.1"/>
    <property type="molecule type" value="Genomic_DNA"/>
</dbReference>
<evidence type="ECO:0000313" key="1">
    <source>
        <dbReference type="EMBL" id="KAF7467069.1"/>
    </source>
</evidence>
<dbReference type="EMBL" id="CABDUW010000750">
    <property type="protein sequence ID" value="VTJ74537.1"/>
    <property type="molecule type" value="Genomic_DNA"/>
</dbReference>
<evidence type="ECO:0000313" key="3">
    <source>
        <dbReference type="Proteomes" id="UP000335636"/>
    </source>
</evidence>
<accession>A0A5E4BY34</accession>
<organism evidence="2 3">
    <name type="scientific">Marmota monax</name>
    <name type="common">Woodchuck</name>
    <dbReference type="NCBI Taxonomy" id="9995"/>
    <lineage>
        <taxon>Eukaryota</taxon>
        <taxon>Metazoa</taxon>
        <taxon>Chordata</taxon>
        <taxon>Craniata</taxon>
        <taxon>Vertebrata</taxon>
        <taxon>Euteleostomi</taxon>
        <taxon>Mammalia</taxon>
        <taxon>Eutheria</taxon>
        <taxon>Euarchontoglires</taxon>
        <taxon>Glires</taxon>
        <taxon>Rodentia</taxon>
        <taxon>Sciuromorpha</taxon>
        <taxon>Sciuridae</taxon>
        <taxon>Xerinae</taxon>
        <taxon>Marmotini</taxon>
        <taxon>Marmota</taxon>
    </lineage>
</organism>
<gene>
    <name evidence="1" type="ORF">GHT09_001644</name>
    <name evidence="2" type="ORF">MONAX_5E018311</name>
</gene>
<dbReference type="Proteomes" id="UP000662637">
    <property type="component" value="Unassembled WGS sequence"/>
</dbReference>
<protein>
    <submittedName>
        <fullName evidence="2">Uncharacterized protein</fullName>
    </submittedName>
</protein>
<name>A0A5E4BY34_MARMO</name>
<keyword evidence="3" id="KW-1185">Reference proteome</keyword>
<reference evidence="2 3" key="1">
    <citation type="submission" date="2019-04" db="EMBL/GenBank/DDBJ databases">
        <authorList>
            <person name="Alioto T."/>
            <person name="Alioto T."/>
        </authorList>
    </citation>
    <scope>NUCLEOTIDE SEQUENCE [LARGE SCALE GENOMIC DNA]</scope>
</reference>
<reference evidence="1" key="2">
    <citation type="submission" date="2020-08" db="EMBL/GenBank/DDBJ databases">
        <authorList>
            <person name="Shumante A."/>
            <person name="Zimin A.V."/>
            <person name="Puiu D."/>
            <person name="Salzberg S.L."/>
        </authorList>
    </citation>
    <scope>NUCLEOTIDE SEQUENCE</scope>
    <source>
        <strain evidence="1">WC2-LM</strain>
        <tissue evidence="1">Liver</tissue>
    </source>
</reference>
<dbReference type="AlphaFoldDB" id="A0A5E4BY34"/>
<evidence type="ECO:0000313" key="2">
    <source>
        <dbReference type="EMBL" id="VTJ74537.1"/>
    </source>
</evidence>
<dbReference type="Proteomes" id="UP000335636">
    <property type="component" value="Unassembled WGS sequence"/>
</dbReference>